<dbReference type="GO" id="GO:0046872">
    <property type="term" value="F:metal ion binding"/>
    <property type="evidence" value="ECO:0007669"/>
    <property type="project" value="UniProtKB-KW"/>
</dbReference>
<dbReference type="InterPro" id="IPR013785">
    <property type="entry name" value="Aldolase_TIM"/>
</dbReference>
<dbReference type="SFLD" id="SFLDG01067">
    <property type="entry name" value="SPASM/twitch_domain_containing"/>
    <property type="match status" value="1"/>
</dbReference>
<evidence type="ECO:0000256" key="1">
    <source>
        <dbReference type="ARBA" id="ARBA00022691"/>
    </source>
</evidence>
<dbReference type="Gene3D" id="3.20.20.70">
    <property type="entry name" value="Aldolase class I"/>
    <property type="match status" value="1"/>
</dbReference>
<dbReference type="SFLD" id="SFLDS00029">
    <property type="entry name" value="Radical_SAM"/>
    <property type="match status" value="1"/>
</dbReference>
<proteinExistence type="predicted"/>
<dbReference type="GO" id="GO:0051536">
    <property type="term" value="F:iron-sulfur cluster binding"/>
    <property type="evidence" value="ECO:0007669"/>
    <property type="project" value="UniProtKB-KW"/>
</dbReference>
<keyword evidence="4" id="KW-0411">Iron-sulfur</keyword>
<dbReference type="InterPro" id="IPR026335">
    <property type="entry name" value="rSAM_SPASM_FxsB"/>
</dbReference>
<feature type="region of interest" description="Disordered" evidence="5">
    <location>
        <begin position="1"/>
        <end position="73"/>
    </location>
</feature>
<dbReference type="SUPFAM" id="SSF102114">
    <property type="entry name" value="Radical SAM enzymes"/>
    <property type="match status" value="1"/>
</dbReference>
<dbReference type="PANTHER" id="PTHR43273:SF8">
    <property type="entry name" value="RADICAL SAM DOMAIN PROTEIN"/>
    <property type="match status" value="1"/>
</dbReference>
<dbReference type="OrthoDB" id="9782387at2"/>
<evidence type="ECO:0000313" key="7">
    <source>
        <dbReference type="EMBL" id="QES30896.1"/>
    </source>
</evidence>
<feature type="domain" description="Radical SAM core" evidence="6">
    <location>
        <begin position="83"/>
        <end position="231"/>
    </location>
</feature>
<sequence>MTRHSTPHTASRYPRTTHPAARPTPSPSAGSRAPPSSKPCCATPAAPRDPSARGGKVRCETAPRATPPPGEPAATFTQFVVKLYSRCNFGCPDCYIYEHRDRGWTDQPLVMGPAVMRRLSGRITDHLRRHTPERAQVVLHGGEPLLAGPAVLERFARRLRADCQDLTTRVELLVQTNASRIDRTFLEIFRRYDVTVGVSVDGTPRSHDRRRPDRAGRGTYTEVARALSLLRTPRYRRLYGGLLCVVDIEADPVETYEALLTHEPPTVDLLLPHATWQFPPPRPPGADDAAYGRWLAAVFDRWFDAPRRETSLRLFDSLLDLHLGGTSTSEMWGPYGSDVVVIQPSGLIEYNDILKTVSARAARSVLHIGAHDFDRAAADPGFAAERAGLTGLCAQCRACPVVDICGGGLRAHRHRPDNGFDNPSCFCADLRYLIDHVRERLTHGVSALRTHLDREGWSA</sequence>
<evidence type="ECO:0000256" key="4">
    <source>
        <dbReference type="ARBA" id="ARBA00023014"/>
    </source>
</evidence>
<dbReference type="Pfam" id="PF04055">
    <property type="entry name" value="Radical_SAM"/>
    <property type="match status" value="1"/>
</dbReference>
<keyword evidence="3" id="KW-0408">Iron</keyword>
<evidence type="ECO:0000256" key="3">
    <source>
        <dbReference type="ARBA" id="ARBA00023004"/>
    </source>
</evidence>
<dbReference type="Proteomes" id="UP000323046">
    <property type="component" value="Chromosome"/>
</dbReference>
<dbReference type="CDD" id="cd01335">
    <property type="entry name" value="Radical_SAM"/>
    <property type="match status" value="1"/>
</dbReference>
<protein>
    <submittedName>
        <fullName evidence="7">Radical SAM protein</fullName>
    </submittedName>
</protein>
<keyword evidence="1" id="KW-0949">S-adenosyl-L-methionine</keyword>
<evidence type="ECO:0000256" key="5">
    <source>
        <dbReference type="SAM" id="MobiDB-lite"/>
    </source>
</evidence>
<dbReference type="PANTHER" id="PTHR43273">
    <property type="entry name" value="ANAEROBIC SULFATASE-MATURATING ENZYME HOMOLOG ASLB-RELATED"/>
    <property type="match status" value="1"/>
</dbReference>
<organism evidence="7 8">
    <name type="scientific">Streptomyces venezuelae</name>
    <dbReference type="NCBI Taxonomy" id="54571"/>
    <lineage>
        <taxon>Bacteria</taxon>
        <taxon>Bacillati</taxon>
        <taxon>Actinomycetota</taxon>
        <taxon>Actinomycetes</taxon>
        <taxon>Kitasatosporales</taxon>
        <taxon>Streptomycetaceae</taxon>
        <taxon>Streptomyces</taxon>
    </lineage>
</organism>
<accession>A0A5P2BKD8</accession>
<dbReference type="InterPro" id="IPR058240">
    <property type="entry name" value="rSAM_sf"/>
</dbReference>
<dbReference type="AlphaFoldDB" id="A0A5P2BKD8"/>
<keyword evidence="8" id="KW-1185">Reference proteome</keyword>
<dbReference type="SFLD" id="SFLDG01386">
    <property type="entry name" value="main_SPASM_domain-containing"/>
    <property type="match status" value="1"/>
</dbReference>
<name>A0A5P2BKD8_STRVZ</name>
<dbReference type="SFLD" id="SFLDG01072">
    <property type="entry name" value="dehydrogenase_like"/>
    <property type="match status" value="1"/>
</dbReference>
<evidence type="ECO:0000256" key="2">
    <source>
        <dbReference type="ARBA" id="ARBA00022723"/>
    </source>
</evidence>
<evidence type="ECO:0000313" key="8">
    <source>
        <dbReference type="Proteomes" id="UP000323046"/>
    </source>
</evidence>
<dbReference type="InterPro" id="IPR007197">
    <property type="entry name" value="rSAM"/>
</dbReference>
<dbReference type="NCBIfam" id="TIGR04269">
    <property type="entry name" value="SAM_SPASM_FxsB"/>
    <property type="match status" value="1"/>
</dbReference>
<gene>
    <name evidence="7" type="ORF">DEJ47_34760</name>
</gene>
<evidence type="ECO:0000259" key="6">
    <source>
        <dbReference type="Pfam" id="PF04055"/>
    </source>
</evidence>
<keyword evidence="2" id="KW-0479">Metal-binding</keyword>
<dbReference type="InterPro" id="IPR023867">
    <property type="entry name" value="Sulphatase_maturase_rSAM"/>
</dbReference>
<feature type="compositionally biased region" description="Low complexity" evidence="5">
    <location>
        <begin position="14"/>
        <end position="39"/>
    </location>
</feature>
<dbReference type="EMBL" id="CP029193">
    <property type="protein sequence ID" value="QES30896.1"/>
    <property type="molecule type" value="Genomic_DNA"/>
</dbReference>
<dbReference type="GO" id="GO:0016491">
    <property type="term" value="F:oxidoreductase activity"/>
    <property type="evidence" value="ECO:0007669"/>
    <property type="project" value="InterPro"/>
</dbReference>
<reference evidence="7 8" key="1">
    <citation type="submission" date="2018-05" db="EMBL/GenBank/DDBJ databases">
        <title>Streptomyces venezuelae.</title>
        <authorList>
            <person name="Kim W."/>
            <person name="Lee N."/>
            <person name="Cho B.-K."/>
        </authorList>
    </citation>
    <scope>NUCLEOTIDE SEQUENCE [LARGE SCALE GENOMIC DNA]</scope>
    <source>
        <strain evidence="7 8">ATCC 14583</strain>
    </source>
</reference>